<dbReference type="Proteomes" id="UP001151081">
    <property type="component" value="Unassembled WGS sequence"/>
</dbReference>
<feature type="transmembrane region" description="Helical" evidence="3">
    <location>
        <begin position="128"/>
        <end position="146"/>
    </location>
</feature>
<dbReference type="EMBL" id="JAGTJJ010000010">
    <property type="protein sequence ID" value="MDC3982888.1"/>
    <property type="molecule type" value="Genomic_DNA"/>
</dbReference>
<gene>
    <name evidence="4" type="ORF">KEG57_20415</name>
</gene>
<protein>
    <submittedName>
        <fullName evidence="4">CDP-alcohol phosphatidyltransferase family protein</fullName>
    </submittedName>
</protein>
<feature type="transmembrane region" description="Helical" evidence="3">
    <location>
        <begin position="32"/>
        <end position="48"/>
    </location>
</feature>
<organism evidence="4 5">
    <name type="scientific">Polyangium jinanense</name>
    <dbReference type="NCBI Taxonomy" id="2829994"/>
    <lineage>
        <taxon>Bacteria</taxon>
        <taxon>Pseudomonadati</taxon>
        <taxon>Myxococcota</taxon>
        <taxon>Polyangia</taxon>
        <taxon>Polyangiales</taxon>
        <taxon>Polyangiaceae</taxon>
        <taxon>Polyangium</taxon>
    </lineage>
</organism>
<keyword evidence="3" id="KW-0472">Membrane</keyword>
<name>A0A9X3X5V7_9BACT</name>
<dbReference type="RefSeq" id="WP_272421252.1">
    <property type="nucleotide sequence ID" value="NZ_JAGTJJ010000010.1"/>
</dbReference>
<proteinExistence type="inferred from homology"/>
<evidence type="ECO:0000313" key="5">
    <source>
        <dbReference type="Proteomes" id="UP001151081"/>
    </source>
</evidence>
<keyword evidence="3" id="KW-0812">Transmembrane</keyword>
<dbReference type="InterPro" id="IPR000462">
    <property type="entry name" value="CDP-OH_P_trans"/>
</dbReference>
<dbReference type="AlphaFoldDB" id="A0A9X3X5V7"/>
<dbReference type="GO" id="GO:0016020">
    <property type="term" value="C:membrane"/>
    <property type="evidence" value="ECO:0007669"/>
    <property type="project" value="InterPro"/>
</dbReference>
<sequence>MPPLRYFVPNGFTGLSLLLGLGSVVMSSEGNFRLAAWMILWGVLLDKLDGSAARLLNATSKFGVEFDSFADFVVFGIAPAALVYYRLLPIGPLLGWEKPALLATSGLYALALAVRLARFNVTTGGEGIFYGLPGTLMGAIVATAYLTWDKYGLPERSLIVSPAVLVIAAGLMVSTVRLPKLKLGKNKVMKAFTVCNVVGAYLCGPLRILPEYLLGIALIYTLGGVVYCLMNPSAGLDAEPESAPEPAQAERLA</sequence>
<keyword evidence="1 2" id="KW-0808">Transferase</keyword>
<dbReference type="GO" id="GO:0016780">
    <property type="term" value="F:phosphotransferase activity, for other substituted phosphate groups"/>
    <property type="evidence" value="ECO:0007669"/>
    <property type="project" value="InterPro"/>
</dbReference>
<evidence type="ECO:0000256" key="3">
    <source>
        <dbReference type="SAM" id="Phobius"/>
    </source>
</evidence>
<dbReference type="InterPro" id="IPR048254">
    <property type="entry name" value="CDP_ALCOHOL_P_TRANSF_CS"/>
</dbReference>
<dbReference type="Gene3D" id="1.20.120.1760">
    <property type="match status" value="1"/>
</dbReference>
<keyword evidence="3" id="KW-1133">Transmembrane helix</keyword>
<dbReference type="Pfam" id="PF01066">
    <property type="entry name" value="CDP-OH_P_transf"/>
    <property type="match status" value="1"/>
</dbReference>
<dbReference type="PROSITE" id="PS00379">
    <property type="entry name" value="CDP_ALCOHOL_P_TRANSF"/>
    <property type="match status" value="1"/>
</dbReference>
<comment type="caution">
    <text evidence="4">The sequence shown here is derived from an EMBL/GenBank/DDBJ whole genome shotgun (WGS) entry which is preliminary data.</text>
</comment>
<keyword evidence="5" id="KW-1185">Reference proteome</keyword>
<feature type="transmembrane region" description="Helical" evidence="3">
    <location>
        <begin position="99"/>
        <end position="116"/>
    </location>
</feature>
<evidence type="ECO:0000256" key="2">
    <source>
        <dbReference type="RuleBase" id="RU003750"/>
    </source>
</evidence>
<reference evidence="4 5" key="1">
    <citation type="submission" date="2021-04" db="EMBL/GenBank/DDBJ databases">
        <title>Genome analysis of Polyangium sp.</title>
        <authorList>
            <person name="Li Y."/>
            <person name="Wang J."/>
        </authorList>
    </citation>
    <scope>NUCLEOTIDE SEQUENCE [LARGE SCALE GENOMIC DNA]</scope>
    <source>
        <strain evidence="4 5">SDU14</strain>
    </source>
</reference>
<evidence type="ECO:0000256" key="1">
    <source>
        <dbReference type="ARBA" id="ARBA00022679"/>
    </source>
</evidence>
<comment type="similarity">
    <text evidence="2">Belongs to the CDP-alcohol phosphatidyltransferase class-I family.</text>
</comment>
<feature type="transmembrane region" description="Helical" evidence="3">
    <location>
        <begin position="212"/>
        <end position="230"/>
    </location>
</feature>
<feature type="transmembrane region" description="Helical" evidence="3">
    <location>
        <begin position="7"/>
        <end position="26"/>
    </location>
</feature>
<feature type="transmembrane region" description="Helical" evidence="3">
    <location>
        <begin position="69"/>
        <end position="87"/>
    </location>
</feature>
<accession>A0A9X3X5V7</accession>
<evidence type="ECO:0000313" key="4">
    <source>
        <dbReference type="EMBL" id="MDC3982888.1"/>
    </source>
</evidence>
<feature type="transmembrane region" description="Helical" evidence="3">
    <location>
        <begin position="158"/>
        <end position="176"/>
    </location>
</feature>
<dbReference type="GO" id="GO:0008654">
    <property type="term" value="P:phospholipid biosynthetic process"/>
    <property type="evidence" value="ECO:0007669"/>
    <property type="project" value="InterPro"/>
</dbReference>
<dbReference type="InterPro" id="IPR043130">
    <property type="entry name" value="CDP-OH_PTrfase_TM_dom"/>
</dbReference>